<keyword evidence="2" id="KW-0812">Transmembrane</keyword>
<sequence>MACGGARPVGERVTTAAPGRHATGIGRGGRGRIDHDCRPICGVCKSGLLRCAALHCIQVQVQVRAGVQPRPLLAGPSCLVLSCLSLLACPIWERARHGAASSRFLVLSSSHLALKEAQHAVLEVGLFFYSTIFLPFCVFRLVFGGSCCILGGALLLTGHFPGAQKCFFFILSFLSRIISIPP</sequence>
<evidence type="ECO:0000313" key="3">
    <source>
        <dbReference type="EMBL" id="KAH7272669.1"/>
    </source>
</evidence>
<keyword evidence="4" id="KW-1185">Reference proteome</keyword>
<feature type="transmembrane region" description="Helical" evidence="2">
    <location>
        <begin position="120"/>
        <end position="143"/>
    </location>
</feature>
<dbReference type="EMBL" id="JAGTJS010000003">
    <property type="protein sequence ID" value="KAH7272669.1"/>
    <property type="molecule type" value="Genomic_DNA"/>
</dbReference>
<organism evidence="3 4">
    <name type="scientific">Fusarium solani</name>
    <name type="common">Filamentous fungus</name>
    <dbReference type="NCBI Taxonomy" id="169388"/>
    <lineage>
        <taxon>Eukaryota</taxon>
        <taxon>Fungi</taxon>
        <taxon>Dikarya</taxon>
        <taxon>Ascomycota</taxon>
        <taxon>Pezizomycotina</taxon>
        <taxon>Sordariomycetes</taxon>
        <taxon>Hypocreomycetidae</taxon>
        <taxon>Hypocreales</taxon>
        <taxon>Nectriaceae</taxon>
        <taxon>Fusarium</taxon>
        <taxon>Fusarium solani species complex</taxon>
    </lineage>
</organism>
<reference evidence="3" key="1">
    <citation type="journal article" date="2021" name="Nat. Commun.">
        <title>Genetic determinants of endophytism in the Arabidopsis root mycobiome.</title>
        <authorList>
            <person name="Mesny F."/>
            <person name="Miyauchi S."/>
            <person name="Thiergart T."/>
            <person name="Pickel B."/>
            <person name="Atanasova L."/>
            <person name="Karlsson M."/>
            <person name="Huettel B."/>
            <person name="Barry K.W."/>
            <person name="Haridas S."/>
            <person name="Chen C."/>
            <person name="Bauer D."/>
            <person name="Andreopoulos W."/>
            <person name="Pangilinan J."/>
            <person name="LaButti K."/>
            <person name="Riley R."/>
            <person name="Lipzen A."/>
            <person name="Clum A."/>
            <person name="Drula E."/>
            <person name="Henrissat B."/>
            <person name="Kohler A."/>
            <person name="Grigoriev I.V."/>
            <person name="Martin F.M."/>
            <person name="Hacquard S."/>
        </authorList>
    </citation>
    <scope>NUCLEOTIDE SEQUENCE</scope>
    <source>
        <strain evidence="3">FSSC 5 MPI-SDFR-AT-0091</strain>
    </source>
</reference>
<feature type="region of interest" description="Disordered" evidence="1">
    <location>
        <begin position="1"/>
        <end position="25"/>
    </location>
</feature>
<gene>
    <name evidence="3" type="ORF">B0J15DRAFT_184474</name>
</gene>
<keyword evidence="2" id="KW-1133">Transmembrane helix</keyword>
<protein>
    <submittedName>
        <fullName evidence="3">Uncharacterized protein</fullName>
    </submittedName>
</protein>
<evidence type="ECO:0000313" key="4">
    <source>
        <dbReference type="Proteomes" id="UP000736672"/>
    </source>
</evidence>
<keyword evidence="2" id="KW-0472">Membrane</keyword>
<accession>A0A9P9L1U5</accession>
<evidence type="ECO:0000256" key="2">
    <source>
        <dbReference type="SAM" id="Phobius"/>
    </source>
</evidence>
<feature type="transmembrane region" description="Helical" evidence="2">
    <location>
        <begin position="149"/>
        <end position="174"/>
    </location>
</feature>
<proteinExistence type="predicted"/>
<comment type="caution">
    <text evidence="3">The sequence shown here is derived from an EMBL/GenBank/DDBJ whole genome shotgun (WGS) entry which is preliminary data.</text>
</comment>
<name>A0A9P9L1U5_FUSSL</name>
<dbReference type="AlphaFoldDB" id="A0A9P9L1U5"/>
<dbReference type="Proteomes" id="UP000736672">
    <property type="component" value="Unassembled WGS sequence"/>
</dbReference>
<evidence type="ECO:0000256" key="1">
    <source>
        <dbReference type="SAM" id="MobiDB-lite"/>
    </source>
</evidence>